<name>A0A368UMR0_9BACT</name>
<dbReference type="EMBL" id="QPIZ01000024">
    <property type="protein sequence ID" value="RCW30049.1"/>
    <property type="molecule type" value="Genomic_DNA"/>
</dbReference>
<reference evidence="1 2" key="1">
    <citation type="submission" date="2018-07" db="EMBL/GenBank/DDBJ databases">
        <title>Freshwater and sediment microbial communities from various areas in North America, analyzing microbe dynamics in response to fracking.</title>
        <authorList>
            <person name="Lamendella R."/>
        </authorList>
    </citation>
    <scope>NUCLEOTIDE SEQUENCE [LARGE SCALE GENOMIC DNA]</scope>
    <source>
        <strain evidence="1 2">160A</strain>
    </source>
</reference>
<evidence type="ECO:0000313" key="1">
    <source>
        <dbReference type="EMBL" id="RCW30049.1"/>
    </source>
</evidence>
<gene>
    <name evidence="1" type="ORF">DFO77_12461</name>
</gene>
<dbReference type="Proteomes" id="UP000252733">
    <property type="component" value="Unassembled WGS sequence"/>
</dbReference>
<proteinExistence type="predicted"/>
<protein>
    <submittedName>
        <fullName evidence="1">Uncharacterized protein</fullName>
    </submittedName>
</protein>
<sequence length="67" mass="8017">MRTENEIRKEGLKALIHSLGDVDAEKFISLIIKEPFDYTRWQKNLWNDDSVEEISEKAMEYRNKRTS</sequence>
<dbReference type="AlphaFoldDB" id="A0A368UMR0"/>
<comment type="caution">
    <text evidence="1">The sequence shown here is derived from an EMBL/GenBank/DDBJ whole genome shotgun (WGS) entry which is preliminary data.</text>
</comment>
<organism evidence="1 2">
    <name type="scientific">Marinilabilia salmonicolor</name>
    <dbReference type="NCBI Taxonomy" id="989"/>
    <lineage>
        <taxon>Bacteria</taxon>
        <taxon>Pseudomonadati</taxon>
        <taxon>Bacteroidota</taxon>
        <taxon>Bacteroidia</taxon>
        <taxon>Marinilabiliales</taxon>
        <taxon>Marinilabiliaceae</taxon>
        <taxon>Marinilabilia</taxon>
    </lineage>
</organism>
<accession>A0A368UMR0</accession>
<evidence type="ECO:0000313" key="2">
    <source>
        <dbReference type="Proteomes" id="UP000252733"/>
    </source>
</evidence>
<keyword evidence="2" id="KW-1185">Reference proteome</keyword>
<dbReference type="RefSeq" id="WP_114437740.1">
    <property type="nucleotide sequence ID" value="NZ_QPIZ01000024.1"/>
</dbReference>